<sequence>RARPRAPPDRRQVEPRQARRHGEARRVPREA</sequence>
<protein>
    <submittedName>
        <fullName evidence="2">Uncharacterized protein</fullName>
    </submittedName>
</protein>
<dbReference type="EMBL" id="CVQH01017680">
    <property type="protein sequence ID" value="CRK24592.1"/>
    <property type="molecule type" value="Genomic_DNA"/>
</dbReference>
<feature type="region of interest" description="Disordered" evidence="1">
    <location>
        <begin position="1"/>
        <end position="31"/>
    </location>
</feature>
<dbReference type="Proteomes" id="UP000044602">
    <property type="component" value="Unassembled WGS sequence"/>
</dbReference>
<proteinExistence type="predicted"/>
<accession>A0A0G4LRF3</accession>
<gene>
    <name evidence="2" type="ORF">BN1708_018111</name>
</gene>
<evidence type="ECO:0000313" key="2">
    <source>
        <dbReference type="EMBL" id="CRK24592.1"/>
    </source>
</evidence>
<evidence type="ECO:0000256" key="1">
    <source>
        <dbReference type="SAM" id="MobiDB-lite"/>
    </source>
</evidence>
<dbReference type="AlphaFoldDB" id="A0A0G4LRF3"/>
<feature type="non-terminal residue" evidence="2">
    <location>
        <position position="1"/>
    </location>
</feature>
<reference evidence="2 3" key="1">
    <citation type="submission" date="2015-05" db="EMBL/GenBank/DDBJ databases">
        <authorList>
            <person name="Wang D.B."/>
            <person name="Wang M."/>
        </authorList>
    </citation>
    <scope>NUCLEOTIDE SEQUENCE [LARGE SCALE GENOMIC DNA]</scope>
    <source>
        <strain evidence="2">VL1</strain>
    </source>
</reference>
<name>A0A0G4LRF3_VERLO</name>
<keyword evidence="3" id="KW-1185">Reference proteome</keyword>
<evidence type="ECO:0000313" key="3">
    <source>
        <dbReference type="Proteomes" id="UP000044602"/>
    </source>
</evidence>
<organism evidence="2 3">
    <name type="scientific">Verticillium longisporum</name>
    <name type="common">Verticillium dahliae var. longisporum</name>
    <dbReference type="NCBI Taxonomy" id="100787"/>
    <lineage>
        <taxon>Eukaryota</taxon>
        <taxon>Fungi</taxon>
        <taxon>Dikarya</taxon>
        <taxon>Ascomycota</taxon>
        <taxon>Pezizomycotina</taxon>
        <taxon>Sordariomycetes</taxon>
        <taxon>Hypocreomycetidae</taxon>
        <taxon>Glomerellales</taxon>
        <taxon>Plectosphaerellaceae</taxon>
        <taxon>Verticillium</taxon>
    </lineage>
</organism>